<dbReference type="GO" id="GO:0046872">
    <property type="term" value="F:metal ion binding"/>
    <property type="evidence" value="ECO:0007669"/>
    <property type="project" value="UniProtKB-KW"/>
</dbReference>
<evidence type="ECO:0000313" key="7">
    <source>
        <dbReference type="EMBL" id="RFB00248.1"/>
    </source>
</evidence>
<dbReference type="SMART" id="SM00849">
    <property type="entry name" value="Lactamase_B"/>
    <property type="match status" value="1"/>
</dbReference>
<sequence>MNVERVIVGPLATNSYIVCEREECVVIDPGAEGDRIMRQLGRKSLVAVVATHLHFDHVGAVARLVEATGAEFYAHSDDWRIYKSLNQIAEDWGFAVPELPTPRGLGSRVWRLEVLHTPGHTPGSISLVGDGFVFTGDALFYRSVGRTDLPYGDWEALVQSVCRLYELPPSFLVYPGHGPETTIGAEARGNPFINADICLGGRHSRLY</sequence>
<dbReference type="GO" id="GO:0016787">
    <property type="term" value="F:hydrolase activity"/>
    <property type="evidence" value="ECO:0007669"/>
    <property type="project" value="UniProtKB-KW"/>
</dbReference>
<dbReference type="Gene3D" id="3.60.15.10">
    <property type="entry name" value="Ribonuclease Z/Hydroxyacylglutathione hydrolase-like"/>
    <property type="match status" value="1"/>
</dbReference>
<evidence type="ECO:0000256" key="3">
    <source>
        <dbReference type="ARBA" id="ARBA00022801"/>
    </source>
</evidence>
<accession>A0A371R6T9</accession>
<dbReference type="PANTHER" id="PTHR46233:SF3">
    <property type="entry name" value="HYDROXYACYLGLUTATHIONE HYDROLASE GLOC"/>
    <property type="match status" value="1"/>
</dbReference>
<dbReference type="PANTHER" id="PTHR46233">
    <property type="entry name" value="HYDROXYACYLGLUTATHIONE HYDROLASE GLOC"/>
    <property type="match status" value="1"/>
</dbReference>
<protein>
    <submittedName>
        <fullName evidence="7">MBL fold hydrolase</fullName>
    </submittedName>
</protein>
<evidence type="ECO:0000313" key="9">
    <source>
        <dbReference type="Proteomes" id="UP000257123"/>
    </source>
</evidence>
<evidence type="ECO:0000256" key="2">
    <source>
        <dbReference type="ARBA" id="ARBA00022723"/>
    </source>
</evidence>
<comment type="caution">
    <text evidence="7">The sequence shown here is derived from an EMBL/GenBank/DDBJ whole genome shotgun (WGS) entry which is preliminary data.</text>
</comment>
<organism evidence="7 8">
    <name type="scientific">Pyrobaculum aerophilum</name>
    <dbReference type="NCBI Taxonomy" id="13773"/>
    <lineage>
        <taxon>Archaea</taxon>
        <taxon>Thermoproteota</taxon>
        <taxon>Thermoprotei</taxon>
        <taxon>Thermoproteales</taxon>
        <taxon>Thermoproteaceae</taxon>
        <taxon>Pyrobaculum</taxon>
    </lineage>
</organism>
<dbReference type="Pfam" id="PF00753">
    <property type="entry name" value="Lactamase_B"/>
    <property type="match status" value="1"/>
</dbReference>
<dbReference type="AlphaFoldDB" id="A0A371R6T9"/>
<evidence type="ECO:0000259" key="5">
    <source>
        <dbReference type="SMART" id="SM00849"/>
    </source>
</evidence>
<keyword evidence="4" id="KW-0862">Zinc</keyword>
<evidence type="ECO:0000256" key="1">
    <source>
        <dbReference type="ARBA" id="ARBA00001947"/>
    </source>
</evidence>
<dbReference type="SUPFAM" id="SSF56281">
    <property type="entry name" value="Metallo-hydrolase/oxidoreductase"/>
    <property type="match status" value="1"/>
</dbReference>
<proteinExistence type="predicted"/>
<dbReference type="RefSeq" id="WP_116421180.1">
    <property type="nucleotide sequence ID" value="NZ_NMUE01000018.1"/>
</dbReference>
<dbReference type="OrthoDB" id="197151at2157"/>
<dbReference type="InterPro" id="IPR036866">
    <property type="entry name" value="RibonucZ/Hydroxyglut_hydro"/>
</dbReference>
<dbReference type="Proteomes" id="UP000256877">
    <property type="component" value="Unassembled WGS sequence"/>
</dbReference>
<dbReference type="InterPro" id="IPR001279">
    <property type="entry name" value="Metallo-B-lactamas"/>
</dbReference>
<dbReference type="EMBL" id="NMUE01000018">
    <property type="protein sequence ID" value="RFA95853.1"/>
    <property type="molecule type" value="Genomic_DNA"/>
</dbReference>
<feature type="domain" description="Metallo-beta-lactamase" evidence="5">
    <location>
        <begin position="12"/>
        <end position="177"/>
    </location>
</feature>
<evidence type="ECO:0000313" key="6">
    <source>
        <dbReference type="EMBL" id="RFA95853.1"/>
    </source>
</evidence>
<dbReference type="Proteomes" id="UP000257123">
    <property type="component" value="Unassembled WGS sequence"/>
</dbReference>
<dbReference type="EMBL" id="NMUF01000002">
    <property type="protein sequence ID" value="RFB00248.1"/>
    <property type="molecule type" value="Genomic_DNA"/>
</dbReference>
<reference evidence="8 9" key="1">
    <citation type="submission" date="2017-07" db="EMBL/GenBank/DDBJ databases">
        <title>Draft genome sequence of aerobic hyperthermophilic archaea, Pyrobaculum aerophilum YKB31 and YKB32.</title>
        <authorList>
            <person name="Mochizuki T."/>
            <person name="Berliner A.J."/>
            <person name="Yoshida-Takashima Y."/>
            <person name="Takaki Y."/>
            <person name="Nunoura T."/>
            <person name="Takai K."/>
        </authorList>
    </citation>
    <scope>NUCLEOTIDE SEQUENCE [LARGE SCALE GENOMIC DNA]</scope>
    <source>
        <strain evidence="6 9">YKB31</strain>
        <strain evidence="7 8">YKB32</strain>
    </source>
</reference>
<name>A0A371R6T9_9CREN</name>
<keyword evidence="2" id="KW-0479">Metal-binding</keyword>
<evidence type="ECO:0000256" key="4">
    <source>
        <dbReference type="ARBA" id="ARBA00022833"/>
    </source>
</evidence>
<evidence type="ECO:0000313" key="8">
    <source>
        <dbReference type="Proteomes" id="UP000256877"/>
    </source>
</evidence>
<keyword evidence="3 7" id="KW-0378">Hydrolase</keyword>
<gene>
    <name evidence="6" type="ORF">CGL51_06855</name>
    <name evidence="7" type="ORF">CGL52_01300</name>
</gene>
<dbReference type="InterPro" id="IPR051453">
    <property type="entry name" value="MBL_Glyoxalase_II"/>
</dbReference>
<comment type="cofactor">
    <cofactor evidence="1">
        <name>Zn(2+)</name>
        <dbReference type="ChEBI" id="CHEBI:29105"/>
    </cofactor>
</comment>